<dbReference type="InterPro" id="IPR028745">
    <property type="entry name" value="AKAP9/Pericentrin"/>
</dbReference>
<feature type="compositionally biased region" description="Basic and acidic residues" evidence="6">
    <location>
        <begin position="494"/>
        <end position="506"/>
    </location>
</feature>
<sequence length="586" mass="67199">MRACIQDLTAQLNERESSQEEAQKEVLTHAEETLSQGSVCFSKRETELATLRAEHQALQTELNVVRRGLSSSTERAEQLHEEGQTKDRALADLETDNQQLKVELQGLQEDLAVQEEELAYQQRELQQLRQHCHQQDTLPYQHGYPQKDISHRAFEDIVSVSRDEASLSSPEVLRRLERSEETLPERIHASVLGSRPSHQIQPHIVHTPQARCRRPTTSQCSTLWTLTKCVSWKDLTLQTPPSPLGSTSSLSAPEWASDGYGSNVSSELGARLRVELEQTERLDAQFIEYLRCRGINPTVNTDSAAGSMSYSDDLLSPELQGLLKKVYQESCRILTLSQRRATSSAQPHVSDLKAFSLSQTQHHTEDNSALLDHRDKSSSDPPMSWQQEKRALQETVIALRELLCRMAQRHTQTDYRGDDEWHRDHLCGQAESQLRAELEMIQKQLKCAHDTHQEQKNKIQSLRLTVEEGEEALRREQTRVQEIQQELEQERALSLRKDREEEERRGAVQVSSEQQRSEVMALKGQLEQERVACSNLRRELQIEQSRSVLLEKRLDDNQKSRRRAATFRSPTRAQPPREDSPRAPPH</sequence>
<accession>A0A6G0IF09</accession>
<keyword evidence="8" id="KW-1185">Reference proteome</keyword>
<comment type="caution">
    <text evidence="7">The sequence shown here is derived from an EMBL/GenBank/DDBJ whole genome shotgun (WGS) entry which is preliminary data.</text>
</comment>
<feature type="region of interest" description="Disordered" evidence="6">
    <location>
        <begin position="548"/>
        <end position="586"/>
    </location>
</feature>
<dbReference type="GO" id="GO:0007165">
    <property type="term" value="P:signal transduction"/>
    <property type="evidence" value="ECO:0007669"/>
    <property type="project" value="InterPro"/>
</dbReference>
<organism evidence="7 8">
    <name type="scientific">Larimichthys crocea</name>
    <name type="common">Large yellow croaker</name>
    <name type="synonym">Pseudosciaena crocea</name>
    <dbReference type="NCBI Taxonomy" id="215358"/>
    <lineage>
        <taxon>Eukaryota</taxon>
        <taxon>Metazoa</taxon>
        <taxon>Chordata</taxon>
        <taxon>Craniata</taxon>
        <taxon>Vertebrata</taxon>
        <taxon>Euteleostomi</taxon>
        <taxon>Actinopterygii</taxon>
        <taxon>Neopterygii</taxon>
        <taxon>Teleostei</taxon>
        <taxon>Neoteleostei</taxon>
        <taxon>Acanthomorphata</taxon>
        <taxon>Eupercaria</taxon>
        <taxon>Sciaenidae</taxon>
        <taxon>Larimichthys</taxon>
    </lineage>
</organism>
<feature type="coiled-coil region" evidence="5">
    <location>
        <begin position="90"/>
        <end position="131"/>
    </location>
</feature>
<dbReference type="Proteomes" id="UP000424527">
    <property type="component" value="Unassembled WGS sequence"/>
</dbReference>
<dbReference type="GO" id="GO:0060090">
    <property type="term" value="F:molecular adaptor activity"/>
    <property type="evidence" value="ECO:0007669"/>
    <property type="project" value="InterPro"/>
</dbReference>
<protein>
    <submittedName>
        <fullName evidence="7">Uncharacterized protein</fullName>
    </submittedName>
</protein>
<dbReference type="EMBL" id="REGW02000011">
    <property type="protein sequence ID" value="KAE8290089.1"/>
    <property type="molecule type" value="Genomic_DNA"/>
</dbReference>
<evidence type="ECO:0000256" key="3">
    <source>
        <dbReference type="ARBA" id="ARBA00023054"/>
    </source>
</evidence>
<feature type="compositionally biased region" description="Basic and acidic residues" evidence="6">
    <location>
        <begin position="549"/>
        <end position="559"/>
    </location>
</feature>
<keyword evidence="2" id="KW-0963">Cytoplasm</keyword>
<feature type="region of interest" description="Disordered" evidence="6">
    <location>
        <begin position="363"/>
        <end position="385"/>
    </location>
</feature>
<evidence type="ECO:0000256" key="2">
    <source>
        <dbReference type="ARBA" id="ARBA00022490"/>
    </source>
</evidence>
<name>A0A6G0IF09_LARCR</name>
<evidence type="ECO:0000313" key="8">
    <source>
        <dbReference type="Proteomes" id="UP000424527"/>
    </source>
</evidence>
<keyword evidence="3 5" id="KW-0175">Coiled coil</keyword>
<reference evidence="7 8" key="1">
    <citation type="submission" date="2019-07" db="EMBL/GenBank/DDBJ databases">
        <title>Chromosome genome assembly for large yellow croaker.</title>
        <authorList>
            <person name="Xiao S."/>
        </authorList>
    </citation>
    <scope>NUCLEOTIDE SEQUENCE [LARGE SCALE GENOMIC DNA]</scope>
    <source>
        <strain evidence="7">JMULYC20181020</strain>
        <tissue evidence="7">Muscle</tissue>
    </source>
</reference>
<evidence type="ECO:0000256" key="6">
    <source>
        <dbReference type="SAM" id="MobiDB-lite"/>
    </source>
</evidence>
<dbReference type="AlphaFoldDB" id="A0A6G0IF09"/>
<keyword evidence="4" id="KW-0206">Cytoskeleton</keyword>
<evidence type="ECO:0000256" key="5">
    <source>
        <dbReference type="SAM" id="Coils"/>
    </source>
</evidence>
<gene>
    <name evidence="7" type="ORF">D5F01_LYC11805</name>
</gene>
<dbReference type="PANTHER" id="PTHR44981">
    <property type="entry name" value="PERICENTRIN-LIKE PROTEIN, ISOFORM F"/>
    <property type="match status" value="1"/>
</dbReference>
<feature type="compositionally biased region" description="Basic and acidic residues" evidence="6">
    <location>
        <begin position="575"/>
        <end position="586"/>
    </location>
</feature>
<dbReference type="GO" id="GO:0005813">
    <property type="term" value="C:centrosome"/>
    <property type="evidence" value="ECO:0007669"/>
    <property type="project" value="UniProtKB-SubCell"/>
</dbReference>
<evidence type="ECO:0000313" key="7">
    <source>
        <dbReference type="EMBL" id="KAE8290089.1"/>
    </source>
</evidence>
<dbReference type="PANTHER" id="PTHR44981:SF3">
    <property type="entry name" value="PERICENTRIN"/>
    <property type="match status" value="1"/>
</dbReference>
<feature type="region of interest" description="Disordered" evidence="6">
    <location>
        <begin position="494"/>
        <end position="517"/>
    </location>
</feature>
<evidence type="ECO:0000256" key="4">
    <source>
        <dbReference type="ARBA" id="ARBA00023212"/>
    </source>
</evidence>
<proteinExistence type="predicted"/>
<evidence type="ECO:0000256" key="1">
    <source>
        <dbReference type="ARBA" id="ARBA00004300"/>
    </source>
</evidence>
<comment type="subcellular location">
    <subcellularLocation>
        <location evidence="1">Cytoplasm</location>
        <location evidence="1">Cytoskeleton</location>
        <location evidence="1">Microtubule organizing center</location>
        <location evidence="1">Centrosome</location>
    </subcellularLocation>
</comment>
<feature type="compositionally biased region" description="Basic and acidic residues" evidence="6">
    <location>
        <begin position="363"/>
        <end position="378"/>
    </location>
</feature>